<dbReference type="Proteomes" id="UP000266841">
    <property type="component" value="Unassembled WGS sequence"/>
</dbReference>
<sequence>MQGQSRHWPRSDSGACSFVFVLLESGGTHTSAVAVASAARAQCVDGIQSPAEGTSKKKSEAGNPFFRESSPGPECINQCICVKQGVVEMSTDRVPMESNFLTGNK</sequence>
<evidence type="ECO:0000313" key="3">
    <source>
        <dbReference type="Proteomes" id="UP000266841"/>
    </source>
</evidence>
<evidence type="ECO:0000313" key="2">
    <source>
        <dbReference type="EMBL" id="EJK44835.1"/>
    </source>
</evidence>
<organism evidence="2 3">
    <name type="scientific">Thalassiosira oceanica</name>
    <name type="common">Marine diatom</name>
    <dbReference type="NCBI Taxonomy" id="159749"/>
    <lineage>
        <taxon>Eukaryota</taxon>
        <taxon>Sar</taxon>
        <taxon>Stramenopiles</taxon>
        <taxon>Ochrophyta</taxon>
        <taxon>Bacillariophyta</taxon>
        <taxon>Coscinodiscophyceae</taxon>
        <taxon>Thalassiosirophycidae</taxon>
        <taxon>Thalassiosirales</taxon>
        <taxon>Thalassiosiraceae</taxon>
        <taxon>Thalassiosira</taxon>
    </lineage>
</organism>
<accession>K0QZY1</accession>
<reference evidence="2 3" key="1">
    <citation type="journal article" date="2012" name="Genome Biol.">
        <title>Genome and low-iron response of an oceanic diatom adapted to chronic iron limitation.</title>
        <authorList>
            <person name="Lommer M."/>
            <person name="Specht M."/>
            <person name="Roy A.S."/>
            <person name="Kraemer L."/>
            <person name="Andreson R."/>
            <person name="Gutowska M.A."/>
            <person name="Wolf J."/>
            <person name="Bergner S.V."/>
            <person name="Schilhabel M.B."/>
            <person name="Klostermeier U.C."/>
            <person name="Beiko R.G."/>
            <person name="Rosenstiel P."/>
            <person name="Hippler M."/>
            <person name="Laroche J."/>
        </authorList>
    </citation>
    <scope>NUCLEOTIDE SEQUENCE [LARGE SCALE GENOMIC DNA]</scope>
    <source>
        <strain evidence="2 3">CCMP1005</strain>
    </source>
</reference>
<dbReference type="EMBL" id="AGNL01049152">
    <property type="protein sequence ID" value="EJK44835.1"/>
    <property type="molecule type" value="Genomic_DNA"/>
</dbReference>
<feature type="region of interest" description="Disordered" evidence="1">
    <location>
        <begin position="46"/>
        <end position="72"/>
    </location>
</feature>
<keyword evidence="3" id="KW-1185">Reference proteome</keyword>
<name>K0QZY1_THAOC</name>
<gene>
    <name evidence="2" type="ORF">THAOC_36596</name>
</gene>
<protein>
    <submittedName>
        <fullName evidence="2">Uncharacterized protein</fullName>
    </submittedName>
</protein>
<dbReference type="AlphaFoldDB" id="K0QZY1"/>
<comment type="caution">
    <text evidence="2">The sequence shown here is derived from an EMBL/GenBank/DDBJ whole genome shotgun (WGS) entry which is preliminary data.</text>
</comment>
<evidence type="ECO:0000256" key="1">
    <source>
        <dbReference type="SAM" id="MobiDB-lite"/>
    </source>
</evidence>
<proteinExistence type="predicted"/>